<gene>
    <name evidence="2" type="ORF">RIF29_40477</name>
</gene>
<dbReference type="InterPro" id="IPR001810">
    <property type="entry name" value="F-box_dom"/>
</dbReference>
<evidence type="ECO:0000313" key="3">
    <source>
        <dbReference type="Proteomes" id="UP001372338"/>
    </source>
</evidence>
<sequence>MEPPPPPPPSQSPLSADLLDDLVTDILSRLPVTSLLRFRCVSKPWDSLISRNPQFVQSHLRKSPKNANLILTTYLYEDDEDEDSEYGVGAIFYSKQSLIQNNISAIVDADDHISFPLNSYIDYHDECVGSCNGLEFGVRESWTQLFSISDQYIRFDGSVPATLEILCTFENGDVIVVANCCYYEAILCNWKNNTVEIVETRDTGMLREAKDYVESLVLLL</sequence>
<dbReference type="SMART" id="SM00256">
    <property type="entry name" value="FBOX"/>
    <property type="match status" value="1"/>
</dbReference>
<evidence type="ECO:0000259" key="1">
    <source>
        <dbReference type="SMART" id="SM00256"/>
    </source>
</evidence>
<keyword evidence="3" id="KW-1185">Reference proteome</keyword>
<protein>
    <recommendedName>
        <fullName evidence="1">F-box domain-containing protein</fullName>
    </recommendedName>
</protein>
<dbReference type="CDD" id="cd22157">
    <property type="entry name" value="F-box_AtFBW1-like"/>
    <property type="match status" value="1"/>
</dbReference>
<reference evidence="2 3" key="1">
    <citation type="submission" date="2024-01" db="EMBL/GenBank/DDBJ databases">
        <title>The genomes of 5 underutilized Papilionoideae crops provide insights into root nodulation and disease resistanc.</title>
        <authorList>
            <person name="Yuan L."/>
        </authorList>
    </citation>
    <scope>NUCLEOTIDE SEQUENCE [LARGE SCALE GENOMIC DNA]</scope>
    <source>
        <strain evidence="2">ZHUSHIDOU_FW_LH</strain>
        <tissue evidence="2">Leaf</tissue>
    </source>
</reference>
<dbReference type="Gene3D" id="1.20.1280.50">
    <property type="match status" value="1"/>
</dbReference>
<dbReference type="PANTHER" id="PTHR31672">
    <property type="entry name" value="BNACNNG10540D PROTEIN"/>
    <property type="match status" value="1"/>
</dbReference>
<dbReference type="InterPro" id="IPR050796">
    <property type="entry name" value="SCF_F-box_component"/>
</dbReference>
<feature type="domain" description="F-box" evidence="1">
    <location>
        <begin position="18"/>
        <end position="59"/>
    </location>
</feature>
<accession>A0AAN9E389</accession>
<dbReference type="Pfam" id="PF00646">
    <property type="entry name" value="F-box"/>
    <property type="match status" value="1"/>
</dbReference>
<comment type="caution">
    <text evidence="2">The sequence shown here is derived from an EMBL/GenBank/DDBJ whole genome shotgun (WGS) entry which is preliminary data.</text>
</comment>
<dbReference type="InterPro" id="IPR036047">
    <property type="entry name" value="F-box-like_dom_sf"/>
</dbReference>
<dbReference type="Proteomes" id="UP001372338">
    <property type="component" value="Unassembled WGS sequence"/>
</dbReference>
<proteinExistence type="predicted"/>
<dbReference type="SUPFAM" id="SSF81383">
    <property type="entry name" value="F-box domain"/>
    <property type="match status" value="1"/>
</dbReference>
<evidence type="ECO:0000313" key="2">
    <source>
        <dbReference type="EMBL" id="KAK7245629.1"/>
    </source>
</evidence>
<dbReference type="EMBL" id="JAYWIO010000008">
    <property type="protein sequence ID" value="KAK7245629.1"/>
    <property type="molecule type" value="Genomic_DNA"/>
</dbReference>
<dbReference type="PANTHER" id="PTHR31672:SF13">
    <property type="entry name" value="F-BOX PROTEIN CPR30-LIKE"/>
    <property type="match status" value="1"/>
</dbReference>
<organism evidence="2 3">
    <name type="scientific">Crotalaria pallida</name>
    <name type="common">Smooth rattlebox</name>
    <name type="synonym">Crotalaria striata</name>
    <dbReference type="NCBI Taxonomy" id="3830"/>
    <lineage>
        <taxon>Eukaryota</taxon>
        <taxon>Viridiplantae</taxon>
        <taxon>Streptophyta</taxon>
        <taxon>Embryophyta</taxon>
        <taxon>Tracheophyta</taxon>
        <taxon>Spermatophyta</taxon>
        <taxon>Magnoliopsida</taxon>
        <taxon>eudicotyledons</taxon>
        <taxon>Gunneridae</taxon>
        <taxon>Pentapetalae</taxon>
        <taxon>rosids</taxon>
        <taxon>fabids</taxon>
        <taxon>Fabales</taxon>
        <taxon>Fabaceae</taxon>
        <taxon>Papilionoideae</taxon>
        <taxon>50 kb inversion clade</taxon>
        <taxon>genistoids sensu lato</taxon>
        <taxon>core genistoids</taxon>
        <taxon>Crotalarieae</taxon>
        <taxon>Crotalaria</taxon>
    </lineage>
</organism>
<dbReference type="AlphaFoldDB" id="A0AAN9E389"/>
<name>A0AAN9E389_CROPI</name>